<evidence type="ECO:0000313" key="1">
    <source>
        <dbReference type="EMBL" id="CCO48333.1"/>
    </source>
</evidence>
<proteinExistence type="predicted"/>
<dbReference type="EMBL" id="CAOF01000142">
    <property type="protein sequence ID" value="CCO48333.1"/>
    <property type="molecule type" value="Genomic_DNA"/>
</dbReference>
<sequence>MFVLFHALLNSPVWIYSILKYMTSEKICKHFSGLVSYMSKKWQKNQKRSK</sequence>
<evidence type="ECO:0000313" key="2">
    <source>
        <dbReference type="Proteomes" id="UP000018211"/>
    </source>
</evidence>
<name>A0AAV2VVB5_9VIBR</name>
<dbReference type="AlphaFoldDB" id="A0AAV2VVB5"/>
<accession>A0AAV2VVB5</accession>
<dbReference type="Proteomes" id="UP000018211">
    <property type="component" value="Unassembled WGS sequence"/>
</dbReference>
<reference evidence="1 2" key="1">
    <citation type="journal article" date="2013" name="ISME J.">
        <title>Comparative genomics of pathogenic lineages of Vibrio nigripulchritudo identifies virulence-associated traits.</title>
        <authorList>
            <person name="Goudenege D."/>
            <person name="Labreuche Y."/>
            <person name="Krin E."/>
            <person name="Ansquer D."/>
            <person name="Mangenot S."/>
            <person name="Calteau A."/>
            <person name="Medigue C."/>
            <person name="Mazel D."/>
            <person name="Polz M.F."/>
            <person name="Le Roux F."/>
        </authorList>
    </citation>
    <scope>NUCLEOTIDE SEQUENCE [LARGE SCALE GENOMIC DNA]</scope>
    <source>
        <strain evidence="1 2">SOn1</strain>
    </source>
</reference>
<gene>
    <name evidence="1" type="ORF">VIBNISOn1_50007</name>
</gene>
<organism evidence="1 2">
    <name type="scientific">Vibrio nigripulchritudo SOn1</name>
    <dbReference type="NCBI Taxonomy" id="1238450"/>
    <lineage>
        <taxon>Bacteria</taxon>
        <taxon>Pseudomonadati</taxon>
        <taxon>Pseudomonadota</taxon>
        <taxon>Gammaproteobacteria</taxon>
        <taxon>Vibrionales</taxon>
        <taxon>Vibrionaceae</taxon>
        <taxon>Vibrio</taxon>
    </lineage>
</organism>
<comment type="caution">
    <text evidence="1">The sequence shown here is derived from an EMBL/GenBank/DDBJ whole genome shotgun (WGS) entry which is preliminary data.</text>
</comment>
<protein>
    <submittedName>
        <fullName evidence="1">Uncharacterized protein</fullName>
    </submittedName>
</protein>